<dbReference type="EMBL" id="AVPK01000017">
    <property type="protein sequence ID" value="KGN35683.1"/>
    <property type="molecule type" value="Genomic_DNA"/>
</dbReference>
<name>A0A0A0JEV9_9MICO</name>
<keyword evidence="2" id="KW-1185">Reference proteome</keyword>
<dbReference type="eggNOG" id="COG1073">
    <property type="taxonomic scope" value="Bacteria"/>
</dbReference>
<accession>A0A0A0JEV9</accession>
<gene>
    <name evidence="1" type="ORF">N803_06330</name>
</gene>
<protein>
    <submittedName>
        <fullName evidence="1">Uncharacterized protein</fullName>
    </submittedName>
</protein>
<dbReference type="Proteomes" id="UP000030011">
    <property type="component" value="Unassembled WGS sequence"/>
</dbReference>
<proteinExistence type="predicted"/>
<organism evidence="1 2">
    <name type="scientific">Knoellia subterranea KCTC 19937</name>
    <dbReference type="NCBI Taxonomy" id="1385521"/>
    <lineage>
        <taxon>Bacteria</taxon>
        <taxon>Bacillati</taxon>
        <taxon>Actinomycetota</taxon>
        <taxon>Actinomycetes</taxon>
        <taxon>Micrococcales</taxon>
        <taxon>Intrasporangiaceae</taxon>
        <taxon>Knoellia</taxon>
    </lineage>
</organism>
<sequence>MIDVDNTGMALPRSGDYSRYLPKVRSWRSVDAFLAAPVQDWDAGVHIMHGGADGEHFDVLIGGRLWTVRPRRCVPIFLTGAVSTRQGAQGPFFSGVKIAGEVGTPFVAISDPTLRASPDLDLGWYTGSVGAGIQQALTRLLDGLASRLGREVLLIGGSGGGFASLDQATRMSEPASALVWNAQTDLLDYSPPAVEKYLAATTATSREVVSGWSREERSARLLAGGIEHSVRREAPPGSGRRRVLYLQNETDDHLGEHALPFFAATGWQEGLRGRWRDDRGGVAVVAPMSPGHAPPPREVLTTALGALLDSRTPASAVADHVEQKGLLGLPEDAWKVRTFLVGSCVSRDTFAFLDPEVFALKGYIARQSLISAFSDGAHPLGDTSTLASRFQRRMIEGDAASSLPEDVRAAATEVDLVVWDLFDERLGVHRRGPTGFTTDSVELRSLLGGVAPAGIEHVAFGTPEHHALFVKALAPWRELLVETNLLGRTVLVAPRWAVEADDGGLTPRSFGRTATEANALTEPYLRAAVEVLGVPVLGRGGPLPLSGSEHQWGPAPFHYDDATYVRLAEELVAVARQKLGETAVDGQGVRVPNRSERAARRNAPTLRLSRSGDELRVTLLGGDPKAWSVQLFRDDERVASTGWQTDRDLYLPLAGEGRYRARAHLLDRDGGRSPVVSGVLTVS</sequence>
<dbReference type="STRING" id="1385521.N803_06330"/>
<reference evidence="1 2" key="1">
    <citation type="submission" date="2013-08" db="EMBL/GenBank/DDBJ databases">
        <title>The genome sequence of Knoellia subterranea.</title>
        <authorList>
            <person name="Zhu W."/>
            <person name="Wang G."/>
        </authorList>
    </citation>
    <scope>NUCLEOTIDE SEQUENCE [LARGE SCALE GENOMIC DNA]</scope>
    <source>
        <strain evidence="1 2">KCTC 19937</strain>
    </source>
</reference>
<comment type="caution">
    <text evidence="1">The sequence shown here is derived from an EMBL/GenBank/DDBJ whole genome shotgun (WGS) entry which is preliminary data.</text>
</comment>
<evidence type="ECO:0000313" key="2">
    <source>
        <dbReference type="Proteomes" id="UP000030011"/>
    </source>
</evidence>
<evidence type="ECO:0000313" key="1">
    <source>
        <dbReference type="EMBL" id="KGN35683.1"/>
    </source>
</evidence>
<dbReference type="Pfam" id="PF19786">
    <property type="entry name" value="DUF6270"/>
    <property type="match status" value="1"/>
</dbReference>
<dbReference type="InterPro" id="IPR046237">
    <property type="entry name" value="DUF6270"/>
</dbReference>
<dbReference type="AlphaFoldDB" id="A0A0A0JEV9"/>